<organism evidence="2 3">
    <name type="scientific">Diaphorina citri</name>
    <name type="common">Asian citrus psyllid</name>
    <dbReference type="NCBI Taxonomy" id="121845"/>
    <lineage>
        <taxon>Eukaryota</taxon>
        <taxon>Metazoa</taxon>
        <taxon>Ecdysozoa</taxon>
        <taxon>Arthropoda</taxon>
        <taxon>Hexapoda</taxon>
        <taxon>Insecta</taxon>
        <taxon>Pterygota</taxon>
        <taxon>Neoptera</taxon>
        <taxon>Paraneoptera</taxon>
        <taxon>Hemiptera</taxon>
        <taxon>Sternorrhyncha</taxon>
        <taxon>Psylloidea</taxon>
        <taxon>Psyllidae</taxon>
        <taxon>Diaphorininae</taxon>
        <taxon>Diaphorina</taxon>
    </lineage>
</organism>
<evidence type="ECO:0000256" key="1">
    <source>
        <dbReference type="SAM" id="MobiDB-lite"/>
    </source>
</evidence>
<sequence>MSQKSKTPGAQGDHVFESSFENSPQPLATSSVNRAKQTQLLQHPVTKASKSKQTTAAARKDAAEISALQKKINEIKASNKNGPTKLNDQKQKDILEQLEEIQHSLDEKYRRLSNNVKSKAKPAKGNNTLWLLQHPVTKASKSKQTTTAARKDAAEISALQKKINEIKASNKNVGGDTIGNNTRAIMQRYEDDRDSICTSVSSVMSTSQLARILEQHSDMESQSELFQEFLQEVSSKNSSKKSSQRSSPSKCSDRSVRYDPQNVRNYPQNNRNDHQTAENDPRNTRNGVHSQHNMGNGHLNMENDPDDLSSDAYNMENNPRRKGNGRHNTDVDPYSTGN</sequence>
<keyword evidence="2" id="KW-1185">Reference proteome</keyword>
<feature type="compositionally biased region" description="Polar residues" evidence="1">
    <location>
        <begin position="19"/>
        <end position="41"/>
    </location>
</feature>
<dbReference type="PaxDb" id="121845-A0A3Q0IQH4"/>
<evidence type="ECO:0000313" key="2">
    <source>
        <dbReference type="Proteomes" id="UP000079169"/>
    </source>
</evidence>
<evidence type="ECO:0000313" key="3">
    <source>
        <dbReference type="RefSeq" id="XP_026678541.1"/>
    </source>
</evidence>
<feature type="region of interest" description="Disordered" evidence="1">
    <location>
        <begin position="234"/>
        <end position="338"/>
    </location>
</feature>
<proteinExistence type="predicted"/>
<feature type="compositionally biased region" description="Basic and acidic residues" evidence="1">
    <location>
        <begin position="271"/>
        <end position="283"/>
    </location>
</feature>
<dbReference type="RefSeq" id="XP_026678541.1">
    <property type="nucleotide sequence ID" value="XM_026822740.1"/>
</dbReference>
<accession>A0A3Q0IQH4</accession>
<dbReference type="AlphaFoldDB" id="A0A3Q0IQH4"/>
<feature type="compositionally biased region" description="Low complexity" evidence="1">
    <location>
        <begin position="46"/>
        <end position="57"/>
    </location>
</feature>
<protein>
    <submittedName>
        <fullName evidence="3">Uncharacterized protein LOC113466927</fullName>
    </submittedName>
</protein>
<dbReference type="Proteomes" id="UP000079169">
    <property type="component" value="Unplaced"/>
</dbReference>
<name>A0A3Q0IQH4_DIACI</name>
<feature type="compositionally biased region" description="Polar residues" evidence="1">
    <location>
        <begin position="284"/>
        <end position="294"/>
    </location>
</feature>
<dbReference type="KEGG" id="dci:113466927"/>
<reference evidence="3" key="1">
    <citation type="submission" date="2025-08" db="UniProtKB">
        <authorList>
            <consortium name="RefSeq"/>
        </authorList>
    </citation>
    <scope>IDENTIFICATION</scope>
</reference>
<feature type="region of interest" description="Disordered" evidence="1">
    <location>
        <begin position="1"/>
        <end position="62"/>
    </location>
</feature>
<dbReference type="GeneID" id="113466927"/>
<gene>
    <name evidence="3" type="primary">LOC113466927</name>
</gene>